<dbReference type="InterPro" id="IPR015590">
    <property type="entry name" value="Aldehyde_DH_dom"/>
</dbReference>
<dbReference type="InterPro" id="IPR016161">
    <property type="entry name" value="Ald_DH/histidinol_DH"/>
</dbReference>
<feature type="non-terminal residue" evidence="2">
    <location>
        <position position="259"/>
    </location>
</feature>
<dbReference type="PANTHER" id="PTHR11699">
    <property type="entry name" value="ALDEHYDE DEHYDROGENASE-RELATED"/>
    <property type="match status" value="1"/>
</dbReference>
<keyword evidence="3" id="KW-1185">Reference proteome</keyword>
<proteinExistence type="predicted"/>
<dbReference type="KEGG" id="edi:EDI_008350"/>
<dbReference type="Proteomes" id="UP000008076">
    <property type="component" value="Unassembled WGS sequence"/>
</dbReference>
<dbReference type="EC" id="1.2.1.10" evidence="2"/>
<feature type="domain" description="Aldehyde dehydrogenase" evidence="1">
    <location>
        <begin position="10"/>
        <end position="255"/>
    </location>
</feature>
<dbReference type="EMBL" id="DS548207">
    <property type="protein sequence ID" value="EDR29055.1"/>
    <property type="molecule type" value="Genomic_DNA"/>
</dbReference>
<protein>
    <submittedName>
        <fullName evidence="2">Succinate-semialdehyde dehydrogenase, putative</fullName>
        <ecNumber evidence="2">1.2.1.10</ecNumber>
    </submittedName>
</protein>
<dbReference type="VEuPathDB" id="AmoebaDB:EDI_008350"/>
<organism evidence="3">
    <name type="scientific">Entamoeba dispar (strain ATCC PRA-260 / SAW760)</name>
    <dbReference type="NCBI Taxonomy" id="370354"/>
    <lineage>
        <taxon>Eukaryota</taxon>
        <taxon>Amoebozoa</taxon>
        <taxon>Evosea</taxon>
        <taxon>Archamoebae</taxon>
        <taxon>Mastigamoebida</taxon>
        <taxon>Entamoebidae</taxon>
        <taxon>Entamoeba</taxon>
    </lineage>
</organism>
<dbReference type="InterPro" id="IPR016162">
    <property type="entry name" value="Ald_DH_N"/>
</dbReference>
<evidence type="ECO:0000259" key="1">
    <source>
        <dbReference type="Pfam" id="PF00171"/>
    </source>
</evidence>
<dbReference type="OrthoDB" id="31160at2759"/>
<evidence type="ECO:0000313" key="3">
    <source>
        <dbReference type="Proteomes" id="UP000008076"/>
    </source>
</evidence>
<accession>B0E8S9</accession>
<gene>
    <name evidence="2" type="ORF">EDI_008350</name>
</gene>
<dbReference type="RefSeq" id="XP_001734764.1">
    <property type="nucleotide sequence ID" value="XM_001734712.1"/>
</dbReference>
<dbReference type="GO" id="GO:0008774">
    <property type="term" value="F:acetaldehyde dehydrogenase (acetylating) activity"/>
    <property type="evidence" value="ECO:0007669"/>
    <property type="project" value="UniProtKB-EC"/>
</dbReference>
<dbReference type="Gene3D" id="3.40.605.10">
    <property type="entry name" value="Aldehyde Dehydrogenase, Chain A, domain 1"/>
    <property type="match status" value="1"/>
</dbReference>
<dbReference type="Pfam" id="PF00171">
    <property type="entry name" value="Aldedh"/>
    <property type="match status" value="1"/>
</dbReference>
<dbReference type="AlphaFoldDB" id="B0E8S9"/>
<sequence length="259" mass="27403">MSAQQSMTVDEHINQLVAKAQVALKEYLKPEFTQEKIDYIVKKASVAALDQHCALAAAAVEETGRGIFEDKATKNIFACEHVTHEMRHAKTVGIVNVDPLYGITEIAEPVGVVCGVTPVTNPTSTAIFKSLISIKTRNPIVFSFHPSALKCSIMAAKIVRDAAIAAGAPENCIQWIEFGGIEASNKLMNHPGVATILATGGNAMVKAAYSSGKPALGVGAGNVPTYIEKTCNIKQAANDVVMSKSFDNGMICASEQAAI</sequence>
<reference evidence="3" key="1">
    <citation type="submission" date="2007-12" db="EMBL/GenBank/DDBJ databases">
        <title>Annotation of Entamoeba dispar SAW760.</title>
        <authorList>
            <person name="Lorenzi H."/>
            <person name="Inman J."/>
            <person name="Schobel S."/>
            <person name="Amedeo P."/>
            <person name="Caler E."/>
        </authorList>
    </citation>
    <scope>NUCLEOTIDE SEQUENCE [LARGE SCALE GENOMIC DNA]</scope>
    <source>
        <strain evidence="3">ATCC PRA-260 / SAW760</strain>
    </source>
</reference>
<name>B0E8S9_ENTDS</name>
<dbReference type="SUPFAM" id="SSF53720">
    <property type="entry name" value="ALDH-like"/>
    <property type="match status" value="1"/>
</dbReference>
<dbReference type="GeneID" id="5879699"/>
<keyword evidence="2" id="KW-0560">Oxidoreductase</keyword>
<dbReference type="eggNOG" id="KOG3857">
    <property type="taxonomic scope" value="Eukaryota"/>
</dbReference>
<evidence type="ECO:0000313" key="2">
    <source>
        <dbReference type="EMBL" id="EDR29055.1"/>
    </source>
</evidence>